<dbReference type="InterPro" id="IPR000253">
    <property type="entry name" value="FHA_dom"/>
</dbReference>
<evidence type="ECO:0000256" key="1">
    <source>
        <dbReference type="SAM" id="MobiDB-lite"/>
    </source>
</evidence>
<feature type="region of interest" description="Disordered" evidence="1">
    <location>
        <begin position="1"/>
        <end position="135"/>
    </location>
</feature>
<gene>
    <name evidence="3" type="ORF">LV82_01917</name>
</gene>
<evidence type="ECO:0000313" key="3">
    <source>
        <dbReference type="EMBL" id="PPB80568.1"/>
    </source>
</evidence>
<feature type="compositionally biased region" description="Low complexity" evidence="1">
    <location>
        <begin position="97"/>
        <end position="107"/>
    </location>
</feature>
<name>A0A2S5JGT8_9RHOB</name>
<feature type="compositionally biased region" description="Basic and acidic residues" evidence="1">
    <location>
        <begin position="60"/>
        <end position="69"/>
    </location>
</feature>
<protein>
    <submittedName>
        <fullName evidence="3">FHA domain-containing protein</fullName>
    </submittedName>
</protein>
<dbReference type="Gene3D" id="2.60.200.20">
    <property type="match status" value="1"/>
</dbReference>
<proteinExistence type="predicted"/>
<reference evidence="3 4" key="1">
    <citation type="submission" date="2018-01" db="EMBL/GenBank/DDBJ databases">
        <title>Genomic Encyclopedia of Archaeal and Bacterial Type Strains, Phase II (KMG-II): from individual species to whole genera.</title>
        <authorList>
            <person name="Goeker M."/>
        </authorList>
    </citation>
    <scope>NUCLEOTIDE SEQUENCE [LARGE SCALE GENOMIC DNA]</scope>
    <source>
        <strain evidence="3 4">DSM 12048</strain>
    </source>
</reference>
<dbReference type="RefSeq" id="WP_104071105.1">
    <property type="nucleotide sequence ID" value="NZ_PRDS01000005.1"/>
</dbReference>
<dbReference type="OrthoDB" id="370565at2"/>
<feature type="domain" description="FHA" evidence="2">
    <location>
        <begin position="194"/>
        <end position="261"/>
    </location>
</feature>
<dbReference type="InterPro" id="IPR008984">
    <property type="entry name" value="SMAD_FHA_dom_sf"/>
</dbReference>
<dbReference type="SUPFAM" id="SSF49879">
    <property type="entry name" value="SMAD/FHA domain"/>
    <property type="match status" value="1"/>
</dbReference>
<evidence type="ECO:0000313" key="4">
    <source>
        <dbReference type="Proteomes" id="UP000239736"/>
    </source>
</evidence>
<dbReference type="CDD" id="cd00060">
    <property type="entry name" value="FHA"/>
    <property type="match status" value="1"/>
</dbReference>
<dbReference type="Pfam" id="PF00498">
    <property type="entry name" value="FHA"/>
    <property type="match status" value="1"/>
</dbReference>
<sequence length="291" mass="31133">MGIFGKLLGRSNSSGQSYREDDEAELQVPPLSEVVRERRDPAPRPTSQGAAQAVDEDALDLERLSRSLESDEPEGGAASSAPGAVNIWDLEDDEDQAAGQPSAAPAPQARPQPAPVADSGIDLTSRLPSGNARRRRAKTRLLGFEKSDGEIVDLFNNPAQSRAASVRYPIGWLVVVKGPGRGESFALRSGLSQIGRGEDQTIPLDFGDTAISRSNHASIVYDPETHETLLGHGGKANIVRLNGKPLVSTEKLKNGDMIRIGETTLRFVALCDAEFNWAGEDGEEADDVEIA</sequence>
<accession>A0A2S5JGT8</accession>
<dbReference type="Proteomes" id="UP000239736">
    <property type="component" value="Unassembled WGS sequence"/>
</dbReference>
<organism evidence="3 4">
    <name type="scientific">Albidovulum inexpectatum</name>
    <dbReference type="NCBI Taxonomy" id="196587"/>
    <lineage>
        <taxon>Bacteria</taxon>
        <taxon>Pseudomonadati</taxon>
        <taxon>Pseudomonadota</taxon>
        <taxon>Alphaproteobacteria</taxon>
        <taxon>Rhodobacterales</taxon>
        <taxon>Paracoccaceae</taxon>
        <taxon>Albidovulum</taxon>
    </lineage>
</organism>
<evidence type="ECO:0000259" key="2">
    <source>
        <dbReference type="Pfam" id="PF00498"/>
    </source>
</evidence>
<feature type="compositionally biased region" description="Low complexity" evidence="1">
    <location>
        <begin position="75"/>
        <end position="84"/>
    </location>
</feature>
<dbReference type="AlphaFoldDB" id="A0A2S5JGT8"/>
<comment type="caution">
    <text evidence="3">The sequence shown here is derived from an EMBL/GenBank/DDBJ whole genome shotgun (WGS) entry which is preliminary data.</text>
</comment>
<dbReference type="EMBL" id="PRDS01000005">
    <property type="protein sequence ID" value="PPB80568.1"/>
    <property type="molecule type" value="Genomic_DNA"/>
</dbReference>
<keyword evidence="4" id="KW-1185">Reference proteome</keyword>